<name>A0A1Y5SHV1_9RHOB</name>
<gene>
    <name evidence="10" type="ORF">PSA7680_02040</name>
</gene>
<evidence type="ECO:0000256" key="4">
    <source>
        <dbReference type="ARBA" id="ARBA00022989"/>
    </source>
</evidence>
<dbReference type="EMBL" id="FWFQ01000013">
    <property type="protein sequence ID" value="SLN41153.1"/>
    <property type="molecule type" value="Genomic_DNA"/>
</dbReference>
<dbReference type="PANTHER" id="PTHR30619">
    <property type="entry name" value="DNA INTERNALIZATION/COMPETENCE PROTEIN COMEC/REC2"/>
    <property type="match status" value="1"/>
</dbReference>
<proteinExistence type="predicted"/>
<feature type="domain" description="ComEC/Rec2-related protein" evidence="8">
    <location>
        <begin position="237"/>
        <end position="512"/>
    </location>
</feature>
<evidence type="ECO:0000259" key="9">
    <source>
        <dbReference type="Pfam" id="PF13567"/>
    </source>
</evidence>
<dbReference type="Pfam" id="PF13567">
    <property type="entry name" value="DUF4131"/>
    <property type="match status" value="1"/>
</dbReference>
<feature type="transmembrane region" description="Helical" evidence="7">
    <location>
        <begin position="341"/>
        <end position="358"/>
    </location>
</feature>
<feature type="transmembrane region" description="Helical" evidence="7">
    <location>
        <begin position="42"/>
        <end position="61"/>
    </location>
</feature>
<keyword evidence="11" id="KW-1185">Reference proteome</keyword>
<dbReference type="Proteomes" id="UP000193409">
    <property type="component" value="Unassembled WGS sequence"/>
</dbReference>
<keyword evidence="5 7" id="KW-0472">Membrane</keyword>
<feature type="transmembrane region" description="Helical" evidence="7">
    <location>
        <begin position="395"/>
        <end position="416"/>
    </location>
</feature>
<dbReference type="InterPro" id="IPR052159">
    <property type="entry name" value="Competence_DNA_uptake"/>
</dbReference>
<feature type="transmembrane region" description="Helical" evidence="7">
    <location>
        <begin position="460"/>
        <end position="485"/>
    </location>
</feature>
<evidence type="ECO:0000259" key="8">
    <source>
        <dbReference type="Pfam" id="PF03772"/>
    </source>
</evidence>
<feature type="region of interest" description="Disordered" evidence="6">
    <location>
        <begin position="655"/>
        <end position="689"/>
    </location>
</feature>
<feature type="transmembrane region" description="Helical" evidence="7">
    <location>
        <begin position="364"/>
        <end position="383"/>
    </location>
</feature>
<protein>
    <submittedName>
        <fullName evidence="10">ComEC family competence protein</fullName>
    </submittedName>
</protein>
<evidence type="ECO:0000256" key="1">
    <source>
        <dbReference type="ARBA" id="ARBA00004651"/>
    </source>
</evidence>
<evidence type="ECO:0000256" key="7">
    <source>
        <dbReference type="SAM" id="Phobius"/>
    </source>
</evidence>
<dbReference type="InterPro" id="IPR004477">
    <property type="entry name" value="ComEC_N"/>
</dbReference>
<feature type="transmembrane region" description="Helical" evidence="7">
    <location>
        <begin position="260"/>
        <end position="286"/>
    </location>
</feature>
<sequence length="689" mass="71571">MPRLPWLTAALAAQRAQAFDWAPLWLAAGIGAYFALVKEPGAGAVAGLAALALGLFACALMRPRAAPVLCLLALLLVGVVAGSLRARSVEAPVLGFRYYGPITGRIIAVDRSRSEVPRITLDRVRLARRAPETTPRRVRISLHGRQGFTRLVPGRVVMLTGHLAPPSGPVEPGGFDFRRKAYFAGLGAVGYTRSPVLRLEDPPPGPWLKLQRLRAAIGAAAVAVSPGDGGAFAAAVLTGDRSHISPEAQEALRRSNLAHLLAISGLHMGMLTGVVFASVWTVLSLWPALALRLPTRKIAACAALAAGAVYLALSGGSIATQRAFVMVAVMLGAVLLDRRAITLRAVAVAALILLLLRPDTLAEPGFQMSFAATTALVAVFAALRDAPVWPAHGLARGAMALFVSSLVAGLATAPFAAAHFNRIADYGLIANLLAVPVMGLVVMPGAVLTAVLAPIGGAAVGMWIMALGARWILLVAETVAAWPGAVRLVQAPPPGVLPVFAVAALFVILWQGRARWLGVLPAALAIVAWAAADRPEVLIADDGRLIGILGPQGRALNKPRGAGFVAESWLENDGDGATQAEAAARGQSDADGALRAGGTRFLPISGKRAIAALPQSCARGDWVIVAQVLSPEQRAGAGPCRLTDLSDLRRSGALALRGPDGASPWDWRVTPTYGPGESRPWQGGGKSAP</sequence>
<evidence type="ECO:0000313" key="11">
    <source>
        <dbReference type="Proteomes" id="UP000193409"/>
    </source>
</evidence>
<accession>A0A1Y5SHV1</accession>
<evidence type="ECO:0000256" key="2">
    <source>
        <dbReference type="ARBA" id="ARBA00022475"/>
    </source>
</evidence>
<evidence type="ECO:0000256" key="5">
    <source>
        <dbReference type="ARBA" id="ARBA00023136"/>
    </source>
</evidence>
<dbReference type="GO" id="GO:0005886">
    <property type="term" value="C:plasma membrane"/>
    <property type="evidence" value="ECO:0007669"/>
    <property type="project" value="UniProtKB-SubCell"/>
</dbReference>
<dbReference type="InterPro" id="IPR025405">
    <property type="entry name" value="DUF4131"/>
</dbReference>
<evidence type="ECO:0000313" key="10">
    <source>
        <dbReference type="EMBL" id="SLN41153.1"/>
    </source>
</evidence>
<feature type="transmembrane region" description="Helical" evidence="7">
    <location>
        <begin position="298"/>
        <end position="313"/>
    </location>
</feature>
<dbReference type="NCBIfam" id="TIGR00360">
    <property type="entry name" value="ComEC_N-term"/>
    <property type="match status" value="1"/>
</dbReference>
<dbReference type="RefSeq" id="WP_139838612.1">
    <property type="nucleotide sequence ID" value="NZ_FWFQ01000013.1"/>
</dbReference>
<reference evidence="10 11" key="1">
    <citation type="submission" date="2017-03" db="EMBL/GenBank/DDBJ databases">
        <authorList>
            <person name="Afonso C.L."/>
            <person name="Miller P.J."/>
            <person name="Scott M.A."/>
            <person name="Spackman E."/>
            <person name="Goraichik I."/>
            <person name="Dimitrov K.M."/>
            <person name="Suarez D.L."/>
            <person name="Swayne D.E."/>
        </authorList>
    </citation>
    <scope>NUCLEOTIDE SEQUENCE [LARGE SCALE GENOMIC DNA]</scope>
    <source>
        <strain evidence="10 11">CECT 7680</strain>
    </source>
</reference>
<keyword evidence="2" id="KW-1003">Cell membrane</keyword>
<evidence type="ECO:0000256" key="3">
    <source>
        <dbReference type="ARBA" id="ARBA00022692"/>
    </source>
</evidence>
<feature type="transmembrane region" description="Helical" evidence="7">
    <location>
        <begin position="68"/>
        <end position="86"/>
    </location>
</feature>
<keyword evidence="4 7" id="KW-1133">Transmembrane helix</keyword>
<evidence type="ECO:0000256" key="6">
    <source>
        <dbReference type="SAM" id="MobiDB-lite"/>
    </source>
</evidence>
<feature type="transmembrane region" description="Helical" evidence="7">
    <location>
        <begin position="491"/>
        <end position="509"/>
    </location>
</feature>
<dbReference type="Pfam" id="PF03772">
    <property type="entry name" value="Competence"/>
    <property type="match status" value="1"/>
</dbReference>
<dbReference type="PANTHER" id="PTHR30619:SF1">
    <property type="entry name" value="RECOMBINATION PROTEIN 2"/>
    <property type="match status" value="1"/>
</dbReference>
<organism evidence="10 11">
    <name type="scientific">Pseudoruegeria aquimaris</name>
    <dbReference type="NCBI Taxonomy" id="393663"/>
    <lineage>
        <taxon>Bacteria</taxon>
        <taxon>Pseudomonadati</taxon>
        <taxon>Pseudomonadota</taxon>
        <taxon>Alphaproteobacteria</taxon>
        <taxon>Rhodobacterales</taxon>
        <taxon>Roseobacteraceae</taxon>
        <taxon>Pseudoruegeria</taxon>
    </lineage>
</organism>
<feature type="domain" description="DUF4131" evidence="9">
    <location>
        <begin position="44"/>
        <end position="195"/>
    </location>
</feature>
<feature type="transmembrane region" description="Helical" evidence="7">
    <location>
        <begin position="428"/>
        <end position="453"/>
    </location>
</feature>
<dbReference type="OrthoDB" id="9790149at2"/>
<dbReference type="AlphaFoldDB" id="A0A1Y5SHV1"/>
<comment type="subcellular location">
    <subcellularLocation>
        <location evidence="1">Cell membrane</location>
        <topology evidence="1">Multi-pass membrane protein</topology>
    </subcellularLocation>
</comment>
<keyword evidence="3 7" id="KW-0812">Transmembrane</keyword>